<sequence length="287" mass="34107">MIEIYFEQTTDAAKLFAVLKVYKNEQSLCFAYDGDKRITIHIDKKAVEMIQTIVIPAMTKFMIRFIEDRLLLSIISNDFHYKNVEEQQQILQLAHSFIDGERYDYRNGKQQVESRETFIKQALTEFLSEHISFSFESFVYFRLKKYKERLLHYVELAIDEYKLEQEYQSFIQTLRDCLVSRPPKLSTIHLLHKESTFTFYDEYFCEISAKELRKLIDRTLIVNQPMYIDSSVLAPLVSIAPKTIYLYTGNSDDGMVQTIQNIFQERLKLCDIDFFLQSKQAYCKKIR</sequence>
<protein>
    <submittedName>
        <fullName evidence="1">Putative sporulation protein YtxC</fullName>
    </submittedName>
</protein>
<evidence type="ECO:0000313" key="1">
    <source>
        <dbReference type="EMBL" id="MBA2871705.1"/>
    </source>
</evidence>
<dbReference type="InterPro" id="IPR014199">
    <property type="entry name" value="Spore_YtxC"/>
</dbReference>
<proteinExistence type="predicted"/>
<gene>
    <name evidence="1" type="ORF">HNQ85_001980</name>
</gene>
<dbReference type="Pfam" id="PF08812">
    <property type="entry name" value="YtxC"/>
    <property type="match status" value="1"/>
</dbReference>
<accession>A0A7W0BVM6</accession>
<dbReference type="NCBIfam" id="TIGR02834">
    <property type="entry name" value="spo_ytxC"/>
    <property type="match status" value="1"/>
</dbReference>
<evidence type="ECO:0000313" key="2">
    <source>
        <dbReference type="Proteomes" id="UP000580891"/>
    </source>
</evidence>
<dbReference type="EMBL" id="JACDUU010000004">
    <property type="protein sequence ID" value="MBA2871705.1"/>
    <property type="molecule type" value="Genomic_DNA"/>
</dbReference>
<reference evidence="1 2" key="1">
    <citation type="submission" date="2020-07" db="EMBL/GenBank/DDBJ databases">
        <title>Genomic Encyclopedia of Type Strains, Phase IV (KMG-IV): sequencing the most valuable type-strain genomes for metagenomic binning, comparative biology and taxonomic classification.</title>
        <authorList>
            <person name="Goeker M."/>
        </authorList>
    </citation>
    <scope>NUCLEOTIDE SEQUENCE [LARGE SCALE GENOMIC DNA]</scope>
    <source>
        <strain evidence="1 2">DSM 25220</strain>
    </source>
</reference>
<name>A0A7W0BVM6_9BACL</name>
<comment type="caution">
    <text evidence="1">The sequence shown here is derived from an EMBL/GenBank/DDBJ whole genome shotgun (WGS) entry which is preliminary data.</text>
</comment>
<organism evidence="1 2">
    <name type="scientific">[Anoxybacillus] calidus</name>
    <dbReference type="NCBI Taxonomy" id="575178"/>
    <lineage>
        <taxon>Bacteria</taxon>
        <taxon>Bacillati</taxon>
        <taxon>Bacillota</taxon>
        <taxon>Bacilli</taxon>
        <taxon>Bacillales</taxon>
        <taxon>Anoxybacillaceae</taxon>
        <taxon>Paranoxybacillus</taxon>
    </lineage>
</organism>
<dbReference type="Proteomes" id="UP000580891">
    <property type="component" value="Unassembled WGS sequence"/>
</dbReference>
<dbReference type="PIRSF" id="PIRSF012563">
    <property type="entry name" value="YtxC"/>
    <property type="match status" value="1"/>
</dbReference>
<dbReference type="RefSeq" id="WP_181537528.1">
    <property type="nucleotide sequence ID" value="NZ_JACDUU010000004.1"/>
</dbReference>
<keyword evidence="2" id="KW-1185">Reference proteome</keyword>
<dbReference type="AlphaFoldDB" id="A0A7W0BVM6"/>